<dbReference type="InterPro" id="IPR025859">
    <property type="entry name" value="AurF/CmlI"/>
</dbReference>
<evidence type="ECO:0000313" key="2">
    <source>
        <dbReference type="Proteomes" id="UP000535543"/>
    </source>
</evidence>
<accession>A0A848KLF5</accession>
<keyword evidence="2" id="KW-1185">Reference proteome</keyword>
<dbReference type="Gene3D" id="1.10.620.20">
    <property type="entry name" value="Ribonucleotide Reductase, subunit A"/>
    <property type="match status" value="1"/>
</dbReference>
<protein>
    <submittedName>
        <fullName evidence="1">Diiron oxygenase</fullName>
    </submittedName>
</protein>
<reference evidence="1 2" key="2">
    <citation type="submission" date="2020-06" db="EMBL/GenBank/DDBJ databases">
        <title>Antribacter stalactiti gen. nov., sp. nov., a new member of the family Nacardiaceae isolated from a cave.</title>
        <authorList>
            <person name="Kim I.S."/>
        </authorList>
    </citation>
    <scope>NUCLEOTIDE SEQUENCE [LARGE SCALE GENOMIC DNA]</scope>
    <source>
        <strain evidence="1 2">YC2-7</strain>
    </source>
</reference>
<dbReference type="AlphaFoldDB" id="A0A848KLF5"/>
<dbReference type="GO" id="GO:0016491">
    <property type="term" value="F:oxidoreductase activity"/>
    <property type="evidence" value="ECO:0007669"/>
    <property type="project" value="InterPro"/>
</dbReference>
<evidence type="ECO:0000313" key="1">
    <source>
        <dbReference type="EMBL" id="NMN97492.1"/>
    </source>
</evidence>
<dbReference type="InterPro" id="IPR012348">
    <property type="entry name" value="RNR-like"/>
</dbReference>
<name>A0A848KLF5_9NOCA</name>
<dbReference type="Pfam" id="PF11583">
    <property type="entry name" value="AurF"/>
    <property type="match status" value="1"/>
</dbReference>
<gene>
    <name evidence="1" type="ORF">FGL95_20865</name>
</gene>
<sequence length="314" mass="35122">MPPTLPDYDRADPVESAIINGLVRTWGHRATVRKPEVDVDDLFDPAKADYPEELIPFHTHDRYLALDENTQNRVRAWAWIAYNKNVMDIEQYVVNPGFGMLSRDEFGVGLGDKHKIAAVQAMVDEEYHTLMHLNASALTRRRRQWTLSDSLLPRSRTVREHDADLATAAPGRPAAIVRLAYTAAAETSISSYLALMSENDAIQPVNCATVAMHRRDELCHSSVAGELLKIVFGELDSDERRQLIAALTTAVEAFTGSDFSTWAAILHAERIEGADEIIRDAEAEAVGHRVVQDCSAIRRLCRDLGVEHELAVRW</sequence>
<dbReference type="RefSeq" id="WP_169590397.1">
    <property type="nucleotide sequence ID" value="NZ_VCQU01000007.1"/>
</dbReference>
<organism evidence="1 2">
    <name type="scientific">Antrihabitans stalactiti</name>
    <dbReference type="NCBI Taxonomy" id="2584121"/>
    <lineage>
        <taxon>Bacteria</taxon>
        <taxon>Bacillati</taxon>
        <taxon>Actinomycetota</taxon>
        <taxon>Actinomycetes</taxon>
        <taxon>Mycobacteriales</taxon>
        <taxon>Nocardiaceae</taxon>
        <taxon>Antrihabitans</taxon>
    </lineage>
</organism>
<comment type="caution">
    <text evidence="1">The sequence shown here is derived from an EMBL/GenBank/DDBJ whole genome shotgun (WGS) entry which is preliminary data.</text>
</comment>
<dbReference type="Proteomes" id="UP000535543">
    <property type="component" value="Unassembled WGS sequence"/>
</dbReference>
<dbReference type="EMBL" id="VCQU01000007">
    <property type="protein sequence ID" value="NMN97492.1"/>
    <property type="molecule type" value="Genomic_DNA"/>
</dbReference>
<reference evidence="1 2" key="1">
    <citation type="submission" date="2019-05" db="EMBL/GenBank/DDBJ databases">
        <authorList>
            <person name="Lee S.D."/>
        </authorList>
    </citation>
    <scope>NUCLEOTIDE SEQUENCE [LARGE SCALE GENOMIC DNA]</scope>
    <source>
        <strain evidence="1 2">YC2-7</strain>
    </source>
</reference>
<proteinExistence type="predicted"/>